<evidence type="ECO:0000313" key="3">
    <source>
        <dbReference type="EMBL" id="CDJ60706.1"/>
    </source>
</evidence>
<feature type="compositionally biased region" description="Basic and acidic residues" evidence="2">
    <location>
        <begin position="345"/>
        <end position="354"/>
    </location>
</feature>
<reference evidence="3" key="2">
    <citation type="submission" date="2013-10" db="EMBL/GenBank/DDBJ databases">
        <authorList>
            <person name="Aslett M."/>
        </authorList>
    </citation>
    <scope>NUCLEOTIDE SEQUENCE [LARGE SCALE GENOMIC DNA]</scope>
    <source>
        <strain evidence="3">Weybridge</strain>
    </source>
</reference>
<proteinExistence type="predicted"/>
<organism evidence="3 4">
    <name type="scientific">Eimeria maxima</name>
    <name type="common">Coccidian parasite</name>
    <dbReference type="NCBI Taxonomy" id="5804"/>
    <lineage>
        <taxon>Eukaryota</taxon>
        <taxon>Sar</taxon>
        <taxon>Alveolata</taxon>
        <taxon>Apicomplexa</taxon>
        <taxon>Conoidasida</taxon>
        <taxon>Coccidia</taxon>
        <taxon>Eucoccidiorida</taxon>
        <taxon>Eimeriorina</taxon>
        <taxon>Eimeriidae</taxon>
        <taxon>Eimeria</taxon>
    </lineage>
</organism>
<feature type="coiled-coil region" evidence="1">
    <location>
        <begin position="189"/>
        <end position="237"/>
    </location>
</feature>
<evidence type="ECO:0000313" key="4">
    <source>
        <dbReference type="Proteomes" id="UP000030763"/>
    </source>
</evidence>
<sequence length="634" mass="67660">MALLGVLPRAPRCSGVWSLWVLFSLSGLLLGSLLLLGGAAAAAEPAASGSHAREAFESEQDGDELTISSGGTPGVEPLSSPAGPPQRGGGMRTGFVYYDDDSVDEEEGSETDEDVDDLVGAELQAEQEKAAEDAAGGEQGRPQLSMQVVLWCILSAAVYLIMRGASREDEKQKSLEVHKVLLGNTVKKLEADRAAAAALETHIQALTEEKITREEQVAAAEKKLQTLVRDLQAAAAAGEEGLQQQQEKEAEAAAATIGLPTLENTCREASRELQLLLLHLGDASYTEEVARRSLQQLLADRQQLVQEEKRDSPSGQRIPKEGDFLGALSWLEATATEWNVYGSRGDTKGGRERPAAASGEGGEEARLRGRVVSLLGAAGLMLQRWQQLEGEAVAARAALQQQEEKVHQQVAESKQRAAALLQELRDCSNWAKLWSERVRSSLGDGTTAGERFAAVTERVATTLQHVEFVFSHRGCTLQHQKASGSPKSAVAVAAATAAPAVVAAAATAEGSVPEGPGEVAEEVLVQLHSACGDVVEEAAAFKTAASESEEKQKIVEKEKQDLLDRAMSIIVKIGAFREQQIAAEAEQHISSITAAGLLEKHKLLQAPLDQTREWFANLQQTLNNISSSNSLRSA</sequence>
<dbReference type="EMBL" id="HG721910">
    <property type="protein sequence ID" value="CDJ60706.1"/>
    <property type="molecule type" value="Genomic_DNA"/>
</dbReference>
<name>U6M9K9_EIMMA</name>
<dbReference type="GeneID" id="25337379"/>
<keyword evidence="4" id="KW-1185">Reference proteome</keyword>
<reference evidence="3" key="1">
    <citation type="submission" date="2013-10" db="EMBL/GenBank/DDBJ databases">
        <title>Genomic analysis of the causative agents of coccidiosis in chickens.</title>
        <authorList>
            <person name="Reid A.J."/>
            <person name="Blake D."/>
            <person name="Billington K."/>
            <person name="Browne H."/>
            <person name="Dunn M."/>
            <person name="Hung S."/>
            <person name="Kawahara F."/>
            <person name="Miranda-Saavedra D."/>
            <person name="Mourier T."/>
            <person name="Nagra H."/>
            <person name="Otto T.D."/>
            <person name="Rawlings N."/>
            <person name="Sanchez A."/>
            <person name="Sanders M."/>
            <person name="Subramaniam C."/>
            <person name="Tay Y."/>
            <person name="Dear P."/>
            <person name="Doerig C."/>
            <person name="Gruber A."/>
            <person name="Parkinson J."/>
            <person name="Shirley M."/>
            <person name="Wan K.L."/>
            <person name="Berriman M."/>
            <person name="Tomley F."/>
            <person name="Pain A."/>
        </authorList>
    </citation>
    <scope>NUCLEOTIDE SEQUENCE [LARGE SCALE GENOMIC DNA]</scope>
    <source>
        <strain evidence="3">Weybridge</strain>
    </source>
</reference>
<dbReference type="Proteomes" id="UP000030763">
    <property type="component" value="Unassembled WGS sequence"/>
</dbReference>
<feature type="region of interest" description="Disordered" evidence="2">
    <location>
        <begin position="341"/>
        <end position="362"/>
    </location>
</feature>
<gene>
    <name evidence="3" type="ORF">EMWEY_00033930</name>
</gene>
<dbReference type="OrthoDB" id="348728at2759"/>
<dbReference type="VEuPathDB" id="ToxoDB:EMWEY_00033930"/>
<evidence type="ECO:0000256" key="2">
    <source>
        <dbReference type="SAM" id="MobiDB-lite"/>
    </source>
</evidence>
<accession>U6M9K9</accession>
<dbReference type="AlphaFoldDB" id="U6M9K9"/>
<protein>
    <submittedName>
        <fullName evidence="3">Uncharacterized protein</fullName>
    </submittedName>
</protein>
<keyword evidence="1" id="KW-0175">Coiled coil</keyword>
<feature type="region of interest" description="Disordered" evidence="2">
    <location>
        <begin position="50"/>
        <end position="96"/>
    </location>
</feature>
<evidence type="ECO:0000256" key="1">
    <source>
        <dbReference type="SAM" id="Coils"/>
    </source>
</evidence>
<feature type="coiled-coil region" evidence="1">
    <location>
        <begin position="385"/>
        <end position="416"/>
    </location>
</feature>
<dbReference type="OMA" id="ATATEWN"/>
<dbReference type="RefSeq" id="XP_013337356.1">
    <property type="nucleotide sequence ID" value="XM_013481902.1"/>
</dbReference>